<feature type="transmembrane region" description="Helical" evidence="1">
    <location>
        <begin position="30"/>
        <end position="48"/>
    </location>
</feature>
<keyword evidence="1" id="KW-0472">Membrane</keyword>
<reference evidence="2 4" key="1">
    <citation type="submission" date="2017-12" db="EMBL/GenBank/DDBJ databases">
        <title>Genomic Encyclopedia of Type Strains, Phase III (KMG-III): the genomes of soil and plant-associated and newly described type strains.</title>
        <authorList>
            <person name="Whitman W."/>
        </authorList>
    </citation>
    <scope>NUCLEOTIDE SEQUENCE [LARGE SCALE GENOMIC DNA]</scope>
    <source>
        <strain evidence="2 4">IP-10</strain>
    </source>
</reference>
<evidence type="ECO:0000313" key="4">
    <source>
        <dbReference type="Proteomes" id="UP000233767"/>
    </source>
</evidence>
<protein>
    <submittedName>
        <fullName evidence="3">Uncharacterized protein</fullName>
    </submittedName>
</protein>
<evidence type="ECO:0000256" key="1">
    <source>
        <dbReference type="SAM" id="Phobius"/>
    </source>
</evidence>
<sequence>MKTLNSISLMFMSLGFFILGMLFENVRLKIVVLTAAAILSIAAAIKSFQEKKKNK</sequence>
<comment type="caution">
    <text evidence="3">The sequence shown here is derived from an EMBL/GenBank/DDBJ whole genome shotgun (WGS) entry which is preliminary data.</text>
</comment>
<accession>A0A497V7T9</accession>
<evidence type="ECO:0000313" key="2">
    <source>
        <dbReference type="EMBL" id="PKW29555.1"/>
    </source>
</evidence>
<organism evidence="3 5">
    <name type="scientific">Flavobacterium lindanitolerans</name>
    <dbReference type="NCBI Taxonomy" id="428988"/>
    <lineage>
        <taxon>Bacteria</taxon>
        <taxon>Pseudomonadati</taxon>
        <taxon>Bacteroidota</taxon>
        <taxon>Flavobacteriia</taxon>
        <taxon>Flavobacteriales</taxon>
        <taxon>Flavobacteriaceae</taxon>
        <taxon>Flavobacterium</taxon>
    </lineage>
</organism>
<dbReference type="RefSeq" id="WP_180326403.1">
    <property type="nucleotide sequence ID" value="NZ_JAVHXU010000009.1"/>
</dbReference>
<dbReference type="Proteomes" id="UP000275027">
    <property type="component" value="Unassembled WGS sequence"/>
</dbReference>
<proteinExistence type="predicted"/>
<gene>
    <name evidence="2" type="ORF">B0G92_1194</name>
    <name evidence="3" type="ORF">CLV50_0310</name>
</gene>
<keyword evidence="1" id="KW-1133">Transmembrane helix</keyword>
<dbReference type="EMBL" id="RCCB01000010">
    <property type="protein sequence ID" value="RLJ34944.1"/>
    <property type="molecule type" value="Genomic_DNA"/>
</dbReference>
<evidence type="ECO:0000313" key="3">
    <source>
        <dbReference type="EMBL" id="RLJ34944.1"/>
    </source>
</evidence>
<feature type="transmembrane region" description="Helical" evidence="1">
    <location>
        <begin position="7"/>
        <end position="24"/>
    </location>
</feature>
<dbReference type="Proteomes" id="UP000233767">
    <property type="component" value="Unassembled WGS sequence"/>
</dbReference>
<keyword evidence="1" id="KW-0812">Transmembrane</keyword>
<dbReference type="AlphaFoldDB" id="A0A497V7T9"/>
<reference evidence="3 5" key="2">
    <citation type="submission" date="2018-10" db="EMBL/GenBank/DDBJ databases">
        <title>Genomic Encyclopedia of Archaeal and Bacterial Type Strains, Phase II (KMG-II): from individual species to whole genera.</title>
        <authorList>
            <person name="Goeker M."/>
        </authorList>
    </citation>
    <scope>NUCLEOTIDE SEQUENCE [LARGE SCALE GENOMIC DNA]</scope>
    <source>
        <strain evidence="3 5">DSM 21886</strain>
    </source>
</reference>
<evidence type="ECO:0000313" key="5">
    <source>
        <dbReference type="Proteomes" id="UP000275027"/>
    </source>
</evidence>
<dbReference type="EMBL" id="PJND01000007">
    <property type="protein sequence ID" value="PKW29555.1"/>
    <property type="molecule type" value="Genomic_DNA"/>
</dbReference>
<name>A0A497V7T9_9FLAO</name>
<keyword evidence="4" id="KW-1185">Reference proteome</keyword>